<gene>
    <name evidence="6" type="primary">ga15781</name>
    <name evidence="6" type="ORF">PR202_ga15781</name>
</gene>
<dbReference type="GO" id="GO:0009247">
    <property type="term" value="P:glycolipid biosynthetic process"/>
    <property type="evidence" value="ECO:0007669"/>
    <property type="project" value="InterPro"/>
</dbReference>
<evidence type="ECO:0000256" key="3">
    <source>
        <dbReference type="ARBA" id="ARBA00022679"/>
    </source>
</evidence>
<keyword evidence="7" id="KW-1185">Reference proteome</keyword>
<dbReference type="Gene3D" id="3.40.50.2000">
    <property type="entry name" value="Glycogen Phosphorylase B"/>
    <property type="match status" value="1"/>
</dbReference>
<evidence type="ECO:0000313" key="7">
    <source>
        <dbReference type="Proteomes" id="UP001054889"/>
    </source>
</evidence>
<dbReference type="GO" id="GO:0016758">
    <property type="term" value="F:hexosyltransferase activity"/>
    <property type="evidence" value="ECO:0007669"/>
    <property type="project" value="InterPro"/>
</dbReference>
<feature type="region of interest" description="Disordered" evidence="4">
    <location>
        <begin position="225"/>
        <end position="247"/>
    </location>
</feature>
<evidence type="ECO:0000313" key="6">
    <source>
        <dbReference type="EMBL" id="GJM98745.1"/>
    </source>
</evidence>
<feature type="domain" description="Diacylglycerol glucosyltransferase N-terminal" evidence="5">
    <location>
        <begin position="431"/>
        <end position="466"/>
    </location>
</feature>
<organism evidence="6 7">
    <name type="scientific">Eleusine coracana subsp. coracana</name>
    <dbReference type="NCBI Taxonomy" id="191504"/>
    <lineage>
        <taxon>Eukaryota</taxon>
        <taxon>Viridiplantae</taxon>
        <taxon>Streptophyta</taxon>
        <taxon>Embryophyta</taxon>
        <taxon>Tracheophyta</taxon>
        <taxon>Spermatophyta</taxon>
        <taxon>Magnoliopsida</taxon>
        <taxon>Liliopsida</taxon>
        <taxon>Poales</taxon>
        <taxon>Poaceae</taxon>
        <taxon>PACMAD clade</taxon>
        <taxon>Chloridoideae</taxon>
        <taxon>Cynodonteae</taxon>
        <taxon>Eleusininae</taxon>
        <taxon>Eleusine</taxon>
    </lineage>
</organism>
<dbReference type="AlphaFoldDB" id="A0AAV5CKK3"/>
<dbReference type="InterPro" id="IPR009695">
    <property type="entry name" value="Diacylglyc_glucosyltr_N"/>
</dbReference>
<accession>A0AAV5CKK3</accession>
<dbReference type="PANTHER" id="PTHR43025">
    <property type="entry name" value="MONOGALACTOSYLDIACYLGLYCEROL SYNTHASE"/>
    <property type="match status" value="1"/>
</dbReference>
<sequence>MRLAKSEELPGESTVEAMGATNRSLGARLGEPGMGATFGKPPKPGGAPQQRRGGVERKAAKPAQDPQTVAGVSIARPGPPLRFGEGRRGEAARWERERGAAAVAASPCGPRAAARGDQAKSNGRRSLTGTHSCKFTRPAHSNGHRPAQTKQNETQPNPTPRTKPKGSAPLPAVWLTFLSPPLHPHHRARPPAGSPPGCPRRPAEPGLPAAFLCVPFPLLSSPLPSAAVSASPALPSSHHASFLPRSRGGPRAALSVAMSVPGPASTAAGRLHRMWAEFAQFVRLLHGNQIAPLGFASLGLGLGGGGGDGHAGGGGGGGGGGDVDVVTEEEAVMRTEAPKKVLILMSDTGGGHRASAEAIKAAFMQEFGDDYQVFVTDLWTDHTPWPFNQLPRSYSFLVKHGPLWKMTYYGTAPRVVHQPHFAATSTFIARFHKLVTRCYCPSTEVEKRALKAGLKPSQIKVYGLPVRPSFVKPVPPKDELRRELGMDEDLPAVLLMGGGEGMGPIEATAKALGDSLYDESSGEPIGQILIICGRNKKLVNRLQSINWKVPVQVKGFVTKMEECMGACNCIITKEAGNVPYVVENGCGKFSKSPKQIAKIVAGWFGPRSEELQIPVDCCDCKVSWNGKGVTPFMSDH</sequence>
<name>A0AAV5CKK3_ELECO</name>
<evidence type="ECO:0000256" key="4">
    <source>
        <dbReference type="SAM" id="MobiDB-lite"/>
    </source>
</evidence>
<dbReference type="EMBL" id="BQKI01000007">
    <property type="protein sequence ID" value="GJM98745.1"/>
    <property type="molecule type" value="Genomic_DNA"/>
</dbReference>
<evidence type="ECO:0000256" key="2">
    <source>
        <dbReference type="ARBA" id="ARBA00022676"/>
    </source>
</evidence>
<feature type="domain" description="Diacylglycerol glucosyltransferase N-terminal" evidence="5">
    <location>
        <begin position="352"/>
        <end position="430"/>
    </location>
</feature>
<feature type="region of interest" description="Disordered" evidence="4">
    <location>
        <begin position="1"/>
        <end position="203"/>
    </location>
</feature>
<feature type="compositionally biased region" description="Polar residues" evidence="4">
    <location>
        <begin position="119"/>
        <end position="133"/>
    </location>
</feature>
<feature type="compositionally biased region" description="Basic and acidic residues" evidence="4">
    <location>
        <begin position="84"/>
        <end position="99"/>
    </location>
</feature>
<comment type="similarity">
    <text evidence="1">Belongs to the glycosyltransferase 28 family.</text>
</comment>
<keyword evidence="3" id="KW-0808">Transferase</keyword>
<reference evidence="6" key="2">
    <citation type="submission" date="2021-12" db="EMBL/GenBank/DDBJ databases">
        <title>Resequencing data analysis of finger millet.</title>
        <authorList>
            <person name="Hatakeyama M."/>
            <person name="Aluri S."/>
            <person name="Balachadran M.T."/>
            <person name="Sivarajan S.R."/>
            <person name="Poveda L."/>
            <person name="Shimizu-Inatsugi R."/>
            <person name="Schlapbach R."/>
            <person name="Sreeman S.M."/>
            <person name="Shimizu K.K."/>
        </authorList>
    </citation>
    <scope>NUCLEOTIDE SEQUENCE</scope>
</reference>
<dbReference type="Proteomes" id="UP001054889">
    <property type="component" value="Unassembled WGS sequence"/>
</dbReference>
<evidence type="ECO:0000256" key="1">
    <source>
        <dbReference type="ARBA" id="ARBA00006962"/>
    </source>
</evidence>
<evidence type="ECO:0000259" key="5">
    <source>
        <dbReference type="Pfam" id="PF06925"/>
    </source>
</evidence>
<keyword evidence="2" id="KW-0328">Glycosyltransferase</keyword>
<feature type="compositionally biased region" description="Low complexity" evidence="4">
    <location>
        <begin position="225"/>
        <end position="242"/>
    </location>
</feature>
<protein>
    <recommendedName>
        <fullName evidence="5">Diacylglycerol glucosyltransferase N-terminal domain-containing protein</fullName>
    </recommendedName>
</protein>
<proteinExistence type="inferred from homology"/>
<dbReference type="Pfam" id="PF06925">
    <property type="entry name" value="MGDG_synth"/>
    <property type="match status" value="2"/>
</dbReference>
<dbReference type="SUPFAM" id="SSF53756">
    <property type="entry name" value="UDP-Glycosyltransferase/glycogen phosphorylase"/>
    <property type="match status" value="1"/>
</dbReference>
<dbReference type="GO" id="GO:0016020">
    <property type="term" value="C:membrane"/>
    <property type="evidence" value="ECO:0007669"/>
    <property type="project" value="GOC"/>
</dbReference>
<dbReference type="PANTHER" id="PTHR43025:SF3">
    <property type="entry name" value="MONOGALACTOSYLDIACYLGLYCEROL SYNTHASE 1, CHLOROPLASTIC"/>
    <property type="match status" value="1"/>
</dbReference>
<comment type="caution">
    <text evidence="6">The sequence shown here is derived from an EMBL/GenBank/DDBJ whole genome shotgun (WGS) entry which is preliminary data.</text>
</comment>
<reference evidence="6" key="1">
    <citation type="journal article" date="2018" name="DNA Res.">
        <title>Multiple hybrid de novo genome assembly of finger millet, an orphan allotetraploid crop.</title>
        <authorList>
            <person name="Hatakeyama M."/>
            <person name="Aluri S."/>
            <person name="Balachadran M.T."/>
            <person name="Sivarajan S.R."/>
            <person name="Patrignani A."/>
            <person name="Gruter S."/>
            <person name="Poveda L."/>
            <person name="Shimizu-Inatsugi R."/>
            <person name="Baeten J."/>
            <person name="Francoijs K.J."/>
            <person name="Nataraja K.N."/>
            <person name="Reddy Y.A.N."/>
            <person name="Phadnis S."/>
            <person name="Ravikumar R.L."/>
            <person name="Schlapbach R."/>
            <person name="Sreeman S.M."/>
            <person name="Shimizu K.K."/>
        </authorList>
    </citation>
    <scope>NUCLEOTIDE SEQUENCE</scope>
</reference>
<dbReference type="InterPro" id="IPR050519">
    <property type="entry name" value="Glycosyltransf_28_UgtP"/>
</dbReference>